<keyword evidence="4" id="KW-0472">Membrane</keyword>
<dbReference type="OrthoDB" id="312680at2759"/>
<protein>
    <submittedName>
        <fullName evidence="5">Uncharacterized protein</fullName>
    </submittedName>
</protein>
<keyword evidence="4" id="KW-0812">Transmembrane</keyword>
<dbReference type="PANTHER" id="PTHR44943:SF4">
    <property type="entry name" value="TPR REPEAT-CONTAINING PROTEIN MJ0798"/>
    <property type="match status" value="1"/>
</dbReference>
<reference evidence="5" key="1">
    <citation type="submission" date="2021-01" db="EMBL/GenBank/DDBJ databases">
        <authorList>
            <consortium name="Genoscope - CEA"/>
            <person name="William W."/>
        </authorList>
    </citation>
    <scope>NUCLEOTIDE SEQUENCE</scope>
</reference>
<keyword evidence="1" id="KW-0677">Repeat</keyword>
<evidence type="ECO:0000313" key="6">
    <source>
        <dbReference type="Proteomes" id="UP000683925"/>
    </source>
</evidence>
<keyword evidence="2 3" id="KW-0802">TPR repeat</keyword>
<feature type="repeat" description="TPR" evidence="3">
    <location>
        <begin position="11"/>
        <end position="44"/>
    </location>
</feature>
<dbReference type="Pfam" id="PF00515">
    <property type="entry name" value="TPR_1"/>
    <property type="match status" value="1"/>
</dbReference>
<organism evidence="5 6">
    <name type="scientific">Paramecium octaurelia</name>
    <dbReference type="NCBI Taxonomy" id="43137"/>
    <lineage>
        <taxon>Eukaryota</taxon>
        <taxon>Sar</taxon>
        <taxon>Alveolata</taxon>
        <taxon>Ciliophora</taxon>
        <taxon>Intramacronucleata</taxon>
        <taxon>Oligohymenophorea</taxon>
        <taxon>Peniculida</taxon>
        <taxon>Parameciidae</taxon>
        <taxon>Paramecium</taxon>
    </lineage>
</organism>
<keyword evidence="4" id="KW-1133">Transmembrane helix</keyword>
<proteinExistence type="predicted"/>
<feature type="transmembrane region" description="Helical" evidence="4">
    <location>
        <begin position="138"/>
        <end position="158"/>
    </location>
</feature>
<evidence type="ECO:0000313" key="5">
    <source>
        <dbReference type="EMBL" id="CAD8132501.1"/>
    </source>
</evidence>
<accession>A0A8S1RU16</accession>
<evidence type="ECO:0000256" key="1">
    <source>
        <dbReference type="ARBA" id="ARBA00022737"/>
    </source>
</evidence>
<dbReference type="AlphaFoldDB" id="A0A8S1RU16"/>
<dbReference type="PROSITE" id="PS50005">
    <property type="entry name" value="TPR"/>
    <property type="match status" value="2"/>
</dbReference>
<comment type="caution">
    <text evidence="5">The sequence shown here is derived from an EMBL/GenBank/DDBJ whole genome shotgun (WGS) entry which is preliminary data.</text>
</comment>
<feature type="repeat" description="TPR" evidence="3">
    <location>
        <begin position="202"/>
        <end position="235"/>
    </location>
</feature>
<keyword evidence="6" id="KW-1185">Reference proteome</keyword>
<sequence>MISNSCNSTTLRKYLKAGVALSNLQNYSEAIERFNIAISINSKNDKVWNEKGLELSIHLSCSKITAILRTISINPKYDTALNNKGQALSFMYIAFVFKHFTEILRTISLNPQNDTAWQNKHQKVQSNTKKLLNVTKKLLRLILIMMQHGIKTVIYIYMNLLLIRFSIKNFKEILKSNASTELFQLILKRMSHGFVKVMNFNLFLPCNIGTTLHNLKKYQEAIECFDKVILINPKYDIAFSKKGKFDDNLGLALIFFCNIKYYINQRNLKRPFYVLNKQFQLVDQVDKQQVLMNSCNRFLKRFLLIVIVHKRGFQIFCNDQEYYKGHNQQHLLKHGR</sequence>
<dbReference type="InterPro" id="IPR051685">
    <property type="entry name" value="Ycf3/AcsC/BcsC/TPR_MFPF"/>
</dbReference>
<evidence type="ECO:0000256" key="2">
    <source>
        <dbReference type="ARBA" id="ARBA00022803"/>
    </source>
</evidence>
<evidence type="ECO:0000256" key="3">
    <source>
        <dbReference type="PROSITE-ProRule" id="PRU00339"/>
    </source>
</evidence>
<dbReference type="EMBL" id="CAJJDP010000001">
    <property type="protein sequence ID" value="CAD8132501.1"/>
    <property type="molecule type" value="Genomic_DNA"/>
</dbReference>
<dbReference type="PANTHER" id="PTHR44943">
    <property type="entry name" value="CELLULOSE SYNTHASE OPERON PROTEIN C"/>
    <property type="match status" value="1"/>
</dbReference>
<gene>
    <name evidence="5" type="ORF">POCTA_138.1.T0030468</name>
</gene>
<dbReference type="InterPro" id="IPR019734">
    <property type="entry name" value="TPR_rpt"/>
</dbReference>
<evidence type="ECO:0000256" key="4">
    <source>
        <dbReference type="SAM" id="Phobius"/>
    </source>
</evidence>
<dbReference type="SMART" id="SM00028">
    <property type="entry name" value="TPR"/>
    <property type="match status" value="2"/>
</dbReference>
<dbReference type="Proteomes" id="UP000683925">
    <property type="component" value="Unassembled WGS sequence"/>
</dbReference>
<name>A0A8S1RU16_PAROT</name>